<evidence type="ECO:0000256" key="1">
    <source>
        <dbReference type="ARBA" id="ARBA00022723"/>
    </source>
</evidence>
<keyword evidence="4" id="KW-1185">Reference proteome</keyword>
<dbReference type="GO" id="GO:0004493">
    <property type="term" value="F:methylmalonyl-CoA epimerase activity"/>
    <property type="evidence" value="ECO:0007669"/>
    <property type="project" value="TreeGrafter"/>
</dbReference>
<sequence>MKQQVKRTGDHGIGQMIHVVHMSDDAQRLRKFYEDVLGGFVYMGVDEPNYLPWEDRYATLLMIGDLCIETMAPKMPANPDLPVGKFYTKFGQHLHSVGYKVDDLVGLADRLLERGVYIGKPGGGKIEKLDPETGYFFPSPRDTAGLMVELCHHDMPNDPRNEETWSSLVQMWRSHPLTIERFSHVTLGVRELEPAVETYVDTMQAIPVRTGTDDGLRAKSAILQLGDCLLQLAEPLDPASDLGRHVEKWGNMIYSLHFKVTDLNSAEAWLNKNDVRTTRVNEELIVTDVEDTFGAPLFFSTEELSGDPFAAA</sequence>
<dbReference type="Proteomes" id="UP000251891">
    <property type="component" value="Unassembled WGS sequence"/>
</dbReference>
<dbReference type="Pfam" id="PF00903">
    <property type="entry name" value="Glyoxalase"/>
    <property type="match status" value="1"/>
</dbReference>
<dbReference type="InterPro" id="IPR051785">
    <property type="entry name" value="MMCE/EMCE_epimerase"/>
</dbReference>
<dbReference type="Gene3D" id="3.10.180.10">
    <property type="entry name" value="2,3-Dihydroxybiphenyl 1,2-Dioxygenase, domain 1"/>
    <property type="match status" value="2"/>
</dbReference>
<dbReference type="SUPFAM" id="SSF54593">
    <property type="entry name" value="Glyoxalase/Bleomycin resistance protein/Dihydroxybiphenyl dioxygenase"/>
    <property type="match status" value="2"/>
</dbReference>
<proteinExistence type="predicted"/>
<dbReference type="InterPro" id="IPR004360">
    <property type="entry name" value="Glyas_Fos-R_dOase_dom"/>
</dbReference>
<dbReference type="GO" id="GO:0046872">
    <property type="term" value="F:metal ion binding"/>
    <property type="evidence" value="ECO:0007669"/>
    <property type="project" value="UniProtKB-KW"/>
</dbReference>
<comment type="caution">
    <text evidence="3">The sequence shown here is derived from an EMBL/GenBank/DDBJ whole genome shotgun (WGS) entry which is preliminary data.</text>
</comment>
<dbReference type="GO" id="GO:0046491">
    <property type="term" value="P:L-methylmalonyl-CoA metabolic process"/>
    <property type="evidence" value="ECO:0007669"/>
    <property type="project" value="TreeGrafter"/>
</dbReference>
<dbReference type="PROSITE" id="PS51819">
    <property type="entry name" value="VOC"/>
    <property type="match status" value="1"/>
</dbReference>
<feature type="domain" description="VOC" evidence="2">
    <location>
        <begin position="15"/>
        <end position="153"/>
    </location>
</feature>
<reference evidence="3 4" key="1">
    <citation type="submission" date="2018-06" db="EMBL/GenBank/DDBJ databases">
        <title>Actinomadura craniellae sp. nov. isolated from marine sponge Craniella sp.</title>
        <authorList>
            <person name="Li L."/>
            <person name="Xu Q.H."/>
            <person name="Lin H.W."/>
            <person name="Lu Y.H."/>
        </authorList>
    </citation>
    <scope>NUCLEOTIDE SEQUENCE [LARGE SCALE GENOMIC DNA]</scope>
    <source>
        <strain evidence="3 4">LHW63021</strain>
    </source>
</reference>
<protein>
    <recommendedName>
        <fullName evidence="2">VOC domain-containing protein</fullName>
    </recommendedName>
</protein>
<dbReference type="InterPro" id="IPR029068">
    <property type="entry name" value="Glyas_Bleomycin-R_OHBP_Dase"/>
</dbReference>
<dbReference type="EMBL" id="QLYX01000001">
    <property type="protein sequence ID" value="RAY16990.1"/>
    <property type="molecule type" value="Genomic_DNA"/>
</dbReference>
<evidence type="ECO:0000313" key="4">
    <source>
        <dbReference type="Proteomes" id="UP000251891"/>
    </source>
</evidence>
<dbReference type="PANTHER" id="PTHR43048">
    <property type="entry name" value="METHYLMALONYL-COA EPIMERASE"/>
    <property type="match status" value="1"/>
</dbReference>
<dbReference type="RefSeq" id="WP_111863041.1">
    <property type="nucleotide sequence ID" value="NZ_QLYX01000001.1"/>
</dbReference>
<dbReference type="PANTHER" id="PTHR43048:SF3">
    <property type="entry name" value="METHYLMALONYL-COA EPIMERASE, MITOCHONDRIAL"/>
    <property type="match status" value="1"/>
</dbReference>
<gene>
    <name evidence="3" type="ORF">DPM19_02160</name>
</gene>
<evidence type="ECO:0000259" key="2">
    <source>
        <dbReference type="PROSITE" id="PS51819"/>
    </source>
</evidence>
<dbReference type="AlphaFoldDB" id="A0A365HCY1"/>
<evidence type="ECO:0000313" key="3">
    <source>
        <dbReference type="EMBL" id="RAY16990.1"/>
    </source>
</evidence>
<organism evidence="3 4">
    <name type="scientific">Actinomadura craniellae</name>
    <dbReference type="NCBI Taxonomy" id="2231787"/>
    <lineage>
        <taxon>Bacteria</taxon>
        <taxon>Bacillati</taxon>
        <taxon>Actinomycetota</taxon>
        <taxon>Actinomycetes</taxon>
        <taxon>Streptosporangiales</taxon>
        <taxon>Thermomonosporaceae</taxon>
        <taxon>Actinomadura</taxon>
    </lineage>
</organism>
<dbReference type="InterPro" id="IPR037523">
    <property type="entry name" value="VOC_core"/>
</dbReference>
<name>A0A365HCY1_9ACTN</name>
<keyword evidence="1" id="KW-0479">Metal-binding</keyword>
<dbReference type="OrthoDB" id="4577835at2"/>
<accession>A0A365HCY1</accession>